<evidence type="ECO:0000259" key="2">
    <source>
        <dbReference type="PROSITE" id="PS50234"/>
    </source>
</evidence>
<keyword evidence="1" id="KW-0812">Transmembrane</keyword>
<dbReference type="EMBL" id="FOOE01000009">
    <property type="protein sequence ID" value="SFF75644.1"/>
    <property type="molecule type" value="Genomic_DNA"/>
</dbReference>
<dbReference type="STRING" id="1529.SAMN04487885_10967"/>
<dbReference type="InterPro" id="IPR036465">
    <property type="entry name" value="vWFA_dom_sf"/>
</dbReference>
<feature type="transmembrane region" description="Helical" evidence="1">
    <location>
        <begin position="12"/>
        <end position="33"/>
    </location>
</feature>
<evidence type="ECO:0000256" key="1">
    <source>
        <dbReference type="SAM" id="Phobius"/>
    </source>
</evidence>
<dbReference type="PROSITE" id="PS50234">
    <property type="entry name" value="VWFA"/>
    <property type="match status" value="1"/>
</dbReference>
<sequence length="696" mass="78752">MIGKGKTKKRYLYLFFAIILIIFIVKAGFNAIAAQNKPQLNISVSTDRSKYLVNEDINITYRIEPQPLELKDVNALKNKEILFVMDTSDTPFSQGNLNKEKDIARNFVNKFKDIPNVQISILNYDICTRNLTGLKSPSIDYERGELIGFINNVGIHPSAPWWGSNIGDGLRRALAGFSKNDSKKYVVFMSKCKPNYYTSTRRSGPYYTIIDDKSDLYYSGNNIFVSKNGFDYALIMANEMKVRNITNFFIGFNGLILNNVKTIAQLSEASGGKAYNGKNLDSINDIFNDIADQIKADYIVDDIKFKFTLPNNITYSGDKVGVTEYGRNLSMEIPNIIYKLNDRKNKYIADPIEFSISLKSNKSGNYTIGDGWTLNYKAINGKTITQKVPDFTISVNSLEVGFDVERAFVNSKGSIGLGKKTTIQYKVNPKVVSVPSEFANRVNENNILSNPKIIETLPEGVEFTDTLSGYREIEVPLKYVYDKKKGGFYAAPVVIEAEITSDKPGKHILNNGKFSYNDFENILSSEKFNSLILKVEDEYILKQGLFDINKNNYSSLGENYIKNLDKINITDGSMNRLGAYVRSSGQDFILNINLMEITHFNMLSFNDISVEVYKVDKENKLKKINAPYKINGNKNLRISINGDSSEEYCYYIINYNFRVNCKNKNISTQISSKATIENSKKENILPINIVSLPDLF</sequence>
<organism evidence="3 4">
    <name type="scientific">Clostridium cadaveris</name>
    <dbReference type="NCBI Taxonomy" id="1529"/>
    <lineage>
        <taxon>Bacteria</taxon>
        <taxon>Bacillati</taxon>
        <taxon>Bacillota</taxon>
        <taxon>Clostridia</taxon>
        <taxon>Eubacteriales</taxon>
        <taxon>Clostridiaceae</taxon>
        <taxon>Clostridium</taxon>
    </lineage>
</organism>
<dbReference type="OrthoDB" id="1656124at2"/>
<name>A0A1I2L8L3_9CLOT</name>
<dbReference type="Proteomes" id="UP000182135">
    <property type="component" value="Unassembled WGS sequence"/>
</dbReference>
<keyword evidence="4" id="KW-1185">Reference proteome</keyword>
<dbReference type="InterPro" id="IPR002035">
    <property type="entry name" value="VWF_A"/>
</dbReference>
<accession>A0A1I2L8L3</accession>
<keyword evidence="1" id="KW-0472">Membrane</keyword>
<reference evidence="3 4" key="1">
    <citation type="submission" date="2016-10" db="EMBL/GenBank/DDBJ databases">
        <authorList>
            <person name="de Groot N.N."/>
        </authorList>
    </citation>
    <scope>NUCLEOTIDE SEQUENCE [LARGE SCALE GENOMIC DNA]</scope>
    <source>
        <strain evidence="3 4">NLAE-zl-G419</strain>
    </source>
</reference>
<proteinExistence type="predicted"/>
<protein>
    <recommendedName>
        <fullName evidence="2">VWFA domain-containing protein</fullName>
    </recommendedName>
</protein>
<evidence type="ECO:0000313" key="4">
    <source>
        <dbReference type="Proteomes" id="UP000182135"/>
    </source>
</evidence>
<feature type="domain" description="VWFA" evidence="2">
    <location>
        <begin position="80"/>
        <end position="290"/>
    </location>
</feature>
<dbReference type="SUPFAM" id="SSF53300">
    <property type="entry name" value="vWA-like"/>
    <property type="match status" value="1"/>
</dbReference>
<gene>
    <name evidence="3" type="ORF">SAMN04487885_10967</name>
</gene>
<keyword evidence="1" id="KW-1133">Transmembrane helix</keyword>
<evidence type="ECO:0000313" key="3">
    <source>
        <dbReference type="EMBL" id="SFF75644.1"/>
    </source>
</evidence>
<dbReference type="RefSeq" id="WP_027637582.1">
    <property type="nucleotide sequence ID" value="NZ_BAAACD010000005.1"/>
</dbReference>
<dbReference type="AlphaFoldDB" id="A0A1I2L8L3"/>
<dbReference type="Gene3D" id="3.40.50.410">
    <property type="entry name" value="von Willebrand factor, type A domain"/>
    <property type="match status" value="1"/>
</dbReference>